<reference evidence="2 3" key="1">
    <citation type="journal article" date="2019" name="Nat. Ecol. Evol.">
        <title>Megaphylogeny resolves global patterns of mushroom evolution.</title>
        <authorList>
            <person name="Varga T."/>
            <person name="Krizsan K."/>
            <person name="Foldi C."/>
            <person name="Dima B."/>
            <person name="Sanchez-Garcia M."/>
            <person name="Sanchez-Ramirez S."/>
            <person name="Szollosi G.J."/>
            <person name="Szarkandi J.G."/>
            <person name="Papp V."/>
            <person name="Albert L."/>
            <person name="Andreopoulos W."/>
            <person name="Angelini C."/>
            <person name="Antonin V."/>
            <person name="Barry K.W."/>
            <person name="Bougher N.L."/>
            <person name="Buchanan P."/>
            <person name="Buyck B."/>
            <person name="Bense V."/>
            <person name="Catcheside P."/>
            <person name="Chovatia M."/>
            <person name="Cooper J."/>
            <person name="Damon W."/>
            <person name="Desjardin D."/>
            <person name="Finy P."/>
            <person name="Geml J."/>
            <person name="Haridas S."/>
            <person name="Hughes K."/>
            <person name="Justo A."/>
            <person name="Karasinski D."/>
            <person name="Kautmanova I."/>
            <person name="Kiss B."/>
            <person name="Kocsube S."/>
            <person name="Kotiranta H."/>
            <person name="LaButti K.M."/>
            <person name="Lechner B.E."/>
            <person name="Liimatainen K."/>
            <person name="Lipzen A."/>
            <person name="Lukacs Z."/>
            <person name="Mihaltcheva S."/>
            <person name="Morgado L.N."/>
            <person name="Niskanen T."/>
            <person name="Noordeloos M.E."/>
            <person name="Ohm R.A."/>
            <person name="Ortiz-Santana B."/>
            <person name="Ovrebo C."/>
            <person name="Racz N."/>
            <person name="Riley R."/>
            <person name="Savchenko A."/>
            <person name="Shiryaev A."/>
            <person name="Soop K."/>
            <person name="Spirin V."/>
            <person name="Szebenyi C."/>
            <person name="Tomsovsky M."/>
            <person name="Tulloss R.E."/>
            <person name="Uehling J."/>
            <person name="Grigoriev I.V."/>
            <person name="Vagvolgyi C."/>
            <person name="Papp T."/>
            <person name="Martin F.M."/>
            <person name="Miettinen O."/>
            <person name="Hibbett D.S."/>
            <person name="Nagy L.G."/>
        </authorList>
    </citation>
    <scope>NUCLEOTIDE SEQUENCE [LARGE SCALE GENOMIC DNA]</scope>
    <source>
        <strain evidence="2 3">HHB13444</strain>
    </source>
</reference>
<protein>
    <submittedName>
        <fullName evidence="2">Uncharacterized protein</fullName>
    </submittedName>
</protein>
<sequence>MFPLRSLAIFSTIAFSTPTSAIPPTTLVGDLPISDVPVATSLGSLQASPGLATVFTDLKICYADPAAAALQSGAADNARVTTVNEMQVCISDAVRPVQALRNQSTMAVLAALRGTDPALATAEDLNELFYGILKVSDQLIMNSRLADEAADIVTDVDHTISDSQESDSRR</sequence>
<name>A0A5C3P1X9_9APHY</name>
<feature type="chain" id="PRO_5022679155" evidence="1">
    <location>
        <begin position="22"/>
        <end position="170"/>
    </location>
</feature>
<organism evidence="2 3">
    <name type="scientific">Polyporus arcularius HHB13444</name>
    <dbReference type="NCBI Taxonomy" id="1314778"/>
    <lineage>
        <taxon>Eukaryota</taxon>
        <taxon>Fungi</taxon>
        <taxon>Dikarya</taxon>
        <taxon>Basidiomycota</taxon>
        <taxon>Agaricomycotina</taxon>
        <taxon>Agaricomycetes</taxon>
        <taxon>Polyporales</taxon>
        <taxon>Polyporaceae</taxon>
        <taxon>Polyporus</taxon>
    </lineage>
</organism>
<dbReference type="EMBL" id="ML211376">
    <property type="protein sequence ID" value="TFK83656.1"/>
    <property type="molecule type" value="Genomic_DNA"/>
</dbReference>
<gene>
    <name evidence="2" type="ORF">K466DRAFT_602681</name>
</gene>
<evidence type="ECO:0000313" key="3">
    <source>
        <dbReference type="Proteomes" id="UP000308197"/>
    </source>
</evidence>
<dbReference type="Proteomes" id="UP000308197">
    <property type="component" value="Unassembled WGS sequence"/>
</dbReference>
<evidence type="ECO:0000313" key="2">
    <source>
        <dbReference type="EMBL" id="TFK83656.1"/>
    </source>
</evidence>
<dbReference type="InParanoid" id="A0A5C3P1X9"/>
<proteinExistence type="predicted"/>
<accession>A0A5C3P1X9</accession>
<dbReference type="AlphaFoldDB" id="A0A5C3P1X9"/>
<feature type="signal peptide" evidence="1">
    <location>
        <begin position="1"/>
        <end position="21"/>
    </location>
</feature>
<evidence type="ECO:0000256" key="1">
    <source>
        <dbReference type="SAM" id="SignalP"/>
    </source>
</evidence>
<keyword evidence="3" id="KW-1185">Reference proteome</keyword>
<keyword evidence="1" id="KW-0732">Signal</keyword>